<reference evidence="1" key="1">
    <citation type="submission" date="2019-08" db="EMBL/GenBank/DDBJ databases">
        <authorList>
            <person name="Kucharzyk K."/>
            <person name="Murdoch R.W."/>
            <person name="Higgins S."/>
            <person name="Loffler F."/>
        </authorList>
    </citation>
    <scope>NUCLEOTIDE SEQUENCE</scope>
</reference>
<gene>
    <name evidence="1" type="ORF">SDC9_190197</name>
</gene>
<name>A0A645HUW0_9ZZZZ</name>
<evidence type="ECO:0000313" key="1">
    <source>
        <dbReference type="EMBL" id="MPN42640.1"/>
    </source>
</evidence>
<sequence>MAFPEFFADHLTPLESCGFQRGTVDLHDSAIRRQNSDKSRQVVEDRSKEGLALAERFLEAPACGDILHKDEEAVDLALRVCVRHVMGVDPARVLARIMRLNFKANILTL</sequence>
<dbReference type="EMBL" id="VSSQ01100510">
    <property type="protein sequence ID" value="MPN42640.1"/>
    <property type="molecule type" value="Genomic_DNA"/>
</dbReference>
<accession>A0A645HUW0</accession>
<comment type="caution">
    <text evidence="1">The sequence shown here is derived from an EMBL/GenBank/DDBJ whole genome shotgun (WGS) entry which is preliminary data.</text>
</comment>
<proteinExistence type="predicted"/>
<organism evidence="1">
    <name type="scientific">bioreactor metagenome</name>
    <dbReference type="NCBI Taxonomy" id="1076179"/>
    <lineage>
        <taxon>unclassified sequences</taxon>
        <taxon>metagenomes</taxon>
        <taxon>ecological metagenomes</taxon>
    </lineage>
</organism>
<protein>
    <submittedName>
        <fullName evidence="1">Uncharacterized protein</fullName>
    </submittedName>
</protein>
<dbReference type="AlphaFoldDB" id="A0A645HUW0"/>